<dbReference type="AlphaFoldDB" id="A0A7S3PD46"/>
<gene>
    <name evidence="8" type="ORF">ACOF00016_LOCUS16490</name>
</gene>
<dbReference type="GO" id="GO:0019646">
    <property type="term" value="P:aerobic electron transport chain"/>
    <property type="evidence" value="ECO:0007669"/>
    <property type="project" value="TreeGrafter"/>
</dbReference>
<organism evidence="8">
    <name type="scientific">Amphora coffeiformis</name>
    <dbReference type="NCBI Taxonomy" id="265554"/>
    <lineage>
        <taxon>Eukaryota</taxon>
        <taxon>Sar</taxon>
        <taxon>Stramenopiles</taxon>
        <taxon>Ochrophyta</taxon>
        <taxon>Bacillariophyta</taxon>
        <taxon>Bacillariophyceae</taxon>
        <taxon>Bacillariophycidae</taxon>
        <taxon>Thalassiophysales</taxon>
        <taxon>Catenulaceae</taxon>
        <taxon>Amphora</taxon>
    </lineage>
</organism>
<evidence type="ECO:0000256" key="2">
    <source>
        <dbReference type="ARBA" id="ARBA00022630"/>
    </source>
</evidence>
<proteinExistence type="predicted"/>
<keyword evidence="2" id="KW-0285">Flavoprotein</keyword>
<dbReference type="InterPro" id="IPR051169">
    <property type="entry name" value="NADH-Q_oxidoreductase"/>
</dbReference>
<evidence type="ECO:0000256" key="1">
    <source>
        <dbReference type="ARBA" id="ARBA00001974"/>
    </source>
</evidence>
<keyword evidence="4" id="KW-0560">Oxidoreductase</keyword>
<keyword evidence="3" id="KW-0274">FAD</keyword>
<feature type="coiled-coil region" evidence="5">
    <location>
        <begin position="185"/>
        <end position="212"/>
    </location>
</feature>
<evidence type="ECO:0000256" key="6">
    <source>
        <dbReference type="SAM" id="MobiDB-lite"/>
    </source>
</evidence>
<name>A0A7S3PD46_9STRA</name>
<feature type="domain" description="FAD/NAD(P)-binding" evidence="7">
    <location>
        <begin position="34"/>
        <end position="378"/>
    </location>
</feature>
<evidence type="ECO:0000256" key="4">
    <source>
        <dbReference type="ARBA" id="ARBA00023002"/>
    </source>
</evidence>
<comment type="cofactor">
    <cofactor evidence="1">
        <name>FAD</name>
        <dbReference type="ChEBI" id="CHEBI:57692"/>
    </cofactor>
</comment>
<feature type="region of interest" description="Disordered" evidence="6">
    <location>
        <begin position="126"/>
        <end position="148"/>
    </location>
</feature>
<reference evidence="8" key="1">
    <citation type="submission" date="2021-01" db="EMBL/GenBank/DDBJ databases">
        <authorList>
            <person name="Corre E."/>
            <person name="Pelletier E."/>
            <person name="Niang G."/>
            <person name="Scheremetjew M."/>
            <person name="Finn R."/>
            <person name="Kale V."/>
            <person name="Holt S."/>
            <person name="Cochrane G."/>
            <person name="Meng A."/>
            <person name="Brown T."/>
            <person name="Cohen L."/>
        </authorList>
    </citation>
    <scope>NUCLEOTIDE SEQUENCE</scope>
    <source>
        <strain evidence="8">CCMP127</strain>
    </source>
</reference>
<dbReference type="PANTHER" id="PTHR42913">
    <property type="entry name" value="APOPTOSIS-INDUCING FACTOR 1"/>
    <property type="match status" value="1"/>
</dbReference>
<dbReference type="InterPro" id="IPR023753">
    <property type="entry name" value="FAD/NAD-binding_dom"/>
</dbReference>
<evidence type="ECO:0000259" key="7">
    <source>
        <dbReference type="Pfam" id="PF07992"/>
    </source>
</evidence>
<dbReference type="SUPFAM" id="SSF51905">
    <property type="entry name" value="FAD/NAD(P)-binding domain"/>
    <property type="match status" value="2"/>
</dbReference>
<dbReference type="Pfam" id="PF07992">
    <property type="entry name" value="Pyr_redox_2"/>
    <property type="match status" value="1"/>
</dbReference>
<protein>
    <recommendedName>
        <fullName evidence="7">FAD/NAD(P)-binding domain-containing protein</fullName>
    </recommendedName>
</protein>
<dbReference type="PANTHER" id="PTHR42913:SF9">
    <property type="entry name" value="SLR1591 PROTEIN"/>
    <property type="match status" value="1"/>
</dbReference>
<dbReference type="Gene3D" id="3.50.50.100">
    <property type="match status" value="1"/>
</dbReference>
<dbReference type="GO" id="GO:0003955">
    <property type="term" value="F:NAD(P)H dehydrogenase (quinone) activity"/>
    <property type="evidence" value="ECO:0007669"/>
    <property type="project" value="TreeGrafter"/>
</dbReference>
<dbReference type="EMBL" id="HBIM01022160">
    <property type="protein sequence ID" value="CAE0419675.1"/>
    <property type="molecule type" value="Transcribed_RNA"/>
</dbReference>
<evidence type="ECO:0000256" key="3">
    <source>
        <dbReference type="ARBA" id="ARBA00022827"/>
    </source>
</evidence>
<evidence type="ECO:0000256" key="5">
    <source>
        <dbReference type="SAM" id="Coils"/>
    </source>
</evidence>
<sequence length="561" mass="62592">MAPSPKHIEEYEYKSFDVAKDEPGDVPSTASPKHLVLIGGGHAHVQVIKAFSARPRERLQVTLIDQQYAASYSGMVPGCIAKLYTPDQTLLHLTPLAQWADLKFLHRTVVDVDLDQKLIYTAADSTKPSTTTTTKDDGNRHEESAVAEQEEPIPFDAISIDIGSTTRDLQHVPGAYEYTIPTRPIADLIRRIEEAEQKVLSELQMAQQQNRNTATASSSLPQRTIRVVVVGAGVAGLELAMSIQGRWNHAFDPWKVHVTVVDAVCHHEEILPSESPACRHKLGQLLEHKGIELRFECGVKEIRSDRLVFQTNTNALQFDYCIWATGAGAHNLAYRLQKRGLALDDHGWIQVNKCLQSTSHSFVFAAGDCASHPASPPKAGVFAVRSGPILIQNLTRYLLSRGPPVAIMDGQDSSTTSSLDLVEFVPQDDFLKLLACGDGKALGFRFGIPIHGKWVWEMKDTIDNTFMDLFKVEKLPTDPEDKKRLFDISQYDASYACQEHNNTIDPQLAAQTLRRDDDDVNYKDAWKIIRDMACMAWYRDQVLQQWHATEEMVLQGTATAP</sequence>
<feature type="compositionally biased region" description="Basic and acidic residues" evidence="6">
    <location>
        <begin position="134"/>
        <end position="144"/>
    </location>
</feature>
<keyword evidence="5" id="KW-0175">Coiled coil</keyword>
<dbReference type="InterPro" id="IPR036188">
    <property type="entry name" value="FAD/NAD-bd_sf"/>
</dbReference>
<accession>A0A7S3PD46</accession>
<evidence type="ECO:0000313" key="8">
    <source>
        <dbReference type="EMBL" id="CAE0419675.1"/>
    </source>
</evidence>